<dbReference type="PANTHER" id="PTHR31896">
    <property type="entry name" value="FAMILY REGULATORY PROTEIN, PUTATIVE (AFU_ORTHOLOGUE AFUA_3G14730)-RELATED"/>
    <property type="match status" value="1"/>
</dbReference>
<dbReference type="GO" id="GO:0016747">
    <property type="term" value="F:acyltransferase activity, transferring groups other than amino-acyl groups"/>
    <property type="evidence" value="ECO:0007669"/>
    <property type="project" value="UniProtKB-ARBA"/>
</dbReference>
<evidence type="ECO:0000313" key="2">
    <source>
        <dbReference type="EMBL" id="KAF8654022.1"/>
    </source>
</evidence>
<organism evidence="2 3">
    <name type="scientific">Digitaria exilis</name>
    <dbReference type="NCBI Taxonomy" id="1010633"/>
    <lineage>
        <taxon>Eukaryota</taxon>
        <taxon>Viridiplantae</taxon>
        <taxon>Streptophyta</taxon>
        <taxon>Embryophyta</taxon>
        <taxon>Tracheophyta</taxon>
        <taxon>Spermatophyta</taxon>
        <taxon>Magnoliopsida</taxon>
        <taxon>Liliopsida</taxon>
        <taxon>Poales</taxon>
        <taxon>Poaceae</taxon>
        <taxon>PACMAD clade</taxon>
        <taxon>Panicoideae</taxon>
        <taxon>Panicodae</taxon>
        <taxon>Paniceae</taxon>
        <taxon>Anthephorinae</taxon>
        <taxon>Digitaria</taxon>
    </lineage>
</organism>
<dbReference type="EMBL" id="JACEFO010002617">
    <property type="protein sequence ID" value="KAF8654022.1"/>
    <property type="molecule type" value="Genomic_DNA"/>
</dbReference>
<dbReference type="PANTHER" id="PTHR31896:SF76">
    <property type="entry name" value="BAHD ACYLTRANSFERASE DCR"/>
    <property type="match status" value="1"/>
</dbReference>
<evidence type="ECO:0000313" key="3">
    <source>
        <dbReference type="Proteomes" id="UP000636709"/>
    </source>
</evidence>
<sequence>MENGGGAPEVVRVTGSRTVAPSKSRCSLATFDLPYITFYYNQKLLLYRTPVTDFPDAVARVTASLADALRVFFPLAGRIRQDADGSLAVEGDEGAEVLEAEAEAVAVDDLAAGDCAEDLMQRFVPYTGVMNLEGLRRPLLAVQLSKLKDGLAVGCAFNHAVLDGTSTWHFMSYWAQLCRSTDDKELLQPIHERSLARSVRVRLDLPESAEAHEKTDPNGPKKALVARVFSFPEATVGRIKAAANAALPPGAKPFSTFQSLGAHIWRAVSRARGLGPADITAFAVFADCRGRLDPPLPPAYFGNLIQAVFTGVPAGMLLGGPPELAAGLLQKVIGEHDAGAITRRLEEYEAAPKLFHYSDAGPNCVAVGSSPRFKVYDVDFGFGRPERVRSGGNNKFDGMVYLYPGRGGDGGIDVELALQPEPMQRLDKDADFLLHQPTEAPYLCLPPRISCSTALDFLNPPPPPSLALWLVSKSQRRSVRPGGLGPADITAFAVFADCRGRLDPPLPPAYFGNLIQAVFTGVPAGMLLGGPPELAAGLLE</sequence>
<dbReference type="Gene3D" id="3.30.559.10">
    <property type="entry name" value="Chloramphenicol acetyltransferase-like domain"/>
    <property type="match status" value="3"/>
</dbReference>
<dbReference type="OrthoDB" id="1862401at2759"/>
<dbReference type="InterPro" id="IPR051283">
    <property type="entry name" value="Sec_Metabolite_Acyltrans"/>
</dbReference>
<gene>
    <name evidence="2" type="ORF">HU200_062165</name>
</gene>
<proteinExistence type="predicted"/>
<accession>A0A835A7X8</accession>
<dbReference type="AlphaFoldDB" id="A0A835A7X8"/>
<dbReference type="Pfam" id="PF02458">
    <property type="entry name" value="Transferase"/>
    <property type="match status" value="2"/>
</dbReference>
<name>A0A835A7X8_9POAL</name>
<keyword evidence="1" id="KW-0808">Transferase</keyword>
<protein>
    <recommendedName>
        <fullName evidence="4">BAHD acyltransferase DCR</fullName>
    </recommendedName>
</protein>
<dbReference type="Proteomes" id="UP000636709">
    <property type="component" value="Unassembled WGS sequence"/>
</dbReference>
<evidence type="ECO:0008006" key="4">
    <source>
        <dbReference type="Google" id="ProtNLM"/>
    </source>
</evidence>
<evidence type="ECO:0000256" key="1">
    <source>
        <dbReference type="ARBA" id="ARBA00022679"/>
    </source>
</evidence>
<reference evidence="2" key="1">
    <citation type="submission" date="2020-07" db="EMBL/GenBank/DDBJ databases">
        <title>Genome sequence and genetic diversity analysis of an under-domesticated orphan crop, white fonio (Digitaria exilis).</title>
        <authorList>
            <person name="Bennetzen J.L."/>
            <person name="Chen S."/>
            <person name="Ma X."/>
            <person name="Wang X."/>
            <person name="Yssel A.E.J."/>
            <person name="Chaluvadi S.R."/>
            <person name="Johnson M."/>
            <person name="Gangashetty P."/>
            <person name="Hamidou F."/>
            <person name="Sanogo M.D."/>
            <person name="Zwaenepoel A."/>
            <person name="Wallace J."/>
            <person name="Van De Peer Y."/>
            <person name="Van Deynze A."/>
        </authorList>
    </citation>
    <scope>NUCLEOTIDE SEQUENCE</scope>
    <source>
        <tissue evidence="2">Leaves</tissue>
    </source>
</reference>
<keyword evidence="3" id="KW-1185">Reference proteome</keyword>
<comment type="caution">
    <text evidence="2">The sequence shown here is derived from an EMBL/GenBank/DDBJ whole genome shotgun (WGS) entry which is preliminary data.</text>
</comment>
<dbReference type="InterPro" id="IPR023213">
    <property type="entry name" value="CAT-like_dom_sf"/>
</dbReference>